<dbReference type="SMART" id="SM00535">
    <property type="entry name" value="RIBOc"/>
    <property type="match status" value="2"/>
</dbReference>
<dbReference type="CDD" id="cd00593">
    <property type="entry name" value="RIBOc"/>
    <property type="match status" value="2"/>
</dbReference>
<evidence type="ECO:0000256" key="2">
    <source>
        <dbReference type="ARBA" id="ARBA00022741"/>
    </source>
</evidence>
<dbReference type="PROSITE" id="PS51192">
    <property type="entry name" value="HELICASE_ATP_BIND_1"/>
    <property type="match status" value="1"/>
</dbReference>
<gene>
    <name evidence="12" type="ORF">DMC30DRAFT_238947</name>
</gene>
<dbReference type="GO" id="GO:0005634">
    <property type="term" value="C:nucleus"/>
    <property type="evidence" value="ECO:0007669"/>
    <property type="project" value="TreeGrafter"/>
</dbReference>
<feature type="domain" description="RNase III" evidence="8">
    <location>
        <begin position="1102"/>
        <end position="1252"/>
    </location>
</feature>
<dbReference type="InterPro" id="IPR000999">
    <property type="entry name" value="RNase_III_dom"/>
</dbReference>
<sequence>MGTPRGALVPRLFQEQVTAQALRNNVLVRADTGSGKTFIAVLLLRQVAATPLPSHHDADAKGRLLVFLTPTTTLVYQQANVIQSQTGLRVKSFVGAQGVDFWEREKWQRELDAADVVVLTPQIWLNVLASAYYDLRDVQLMVFDEAHHAQKSHPYALIMRQHYHPLKESGQAVPRILGLTASPIWNVKKPQEAVRNLESTLDVRILEVARSHRQEMAEVSPRAAETLVEHLPPTSAQLVPPPVLRELASQLEAMSSLDARACDRVETAQGLFGAAGVEIYLQQLLQEHKAPPDVVAKLDALTHEPAADSVLSPKVSALVAVLREFSNEPSFHAIIFVEQRHHATVLAKLLKRVPGLQSFVRPAALVGHGGRVWRDVAGGVGEKAMGMAVKEQNETVAAFRTGEVNLLVATRVAEEGLDVPSCHLVIRFDALTTITGYVQSRGRARAAHARYVVIAERGSLDADKYRSYVTQERELLDMYADRPEEADDPHEPDLEGLPTYKTQKGALLSHASAVPLVAQFCQFLRFDAFTTLQKPECAVTGFGTAWSATLRLPRTAALESSVFESQVMPTKKAAKQNAAYQAAIALHKAGALDDYLLPVREPKGKGAKDADGRSVESGVMPSHVDVTLKHHFGNLWTSEAAVVHVVELARSSGTTRLALVCGAHLHLGEAMQLFERDGASLSMRVVGISEHRWEGAEDRSSRLAQLEQLNRVCTQVVLNRRIDDERFYALWAPVTPGGEVDWEAVAGAFEPIDVSTARPGDLVVVPSRRPTARIGFLDRVRDDVDTRSPTAQVEHNAPARKRKLIEKYSEYPSYVKVCYDHSLAQGSSEPVVQFAPFDCRPHNALVPPERRTYTTYKEYTSLRNFPSSMLGTTTLPATFFTDFSLVPSLNRLLAGRTSASALVVHLGLPSIDLALLDEALAAPSSACGWDYQRLEHIGDAPLKLFTSVHVYLEHPRADEERLTRMRENSVDNRSLRLRALESGLARHILPHTLRTSTFMPETADATVVVAEDGLTMTKKVSRRLLCDTVEATLGAALLTGSVATTTASGEPALRIVPGGFDRVLAAGDRLGLCFGGPTPWHERASARELLDGVEPQRAGVAFRQLEAALGYEVKTQGKLLVQALTHRSWVGEGTFCYEREEFLGDALLDTWATTRLVERFPHATPRILTFLRALLVSNGTLAALAVRKLALHKTVLHSSPALEAAMRDAAVQAEGFEWKDVADGDLTFLWSPPKVLGDVVESLLAVIFLDSSFSLGPVFAVLDRLYADVLPHLRFEGTRDPYSRLLQWKDAQGCRELALKVTRLDPPPPASSPSALLGTPRAAIAAALPRFAATCTHHGRVLASQESESKAVARQLAAREALGVLLLGVAEGAGAGGCGCREERRREREREKEREGTEERDEGEEEEGEQEAEEVLDPGETGEKGEEDEEDEPPSNDDPAPPAIPAEEPEPLLRVREY</sequence>
<dbReference type="SUPFAM" id="SSF54768">
    <property type="entry name" value="dsRNA-binding domain-like"/>
    <property type="match status" value="1"/>
</dbReference>
<comment type="similarity">
    <text evidence="6">Belongs to the helicase family. Dicer subfamily.</text>
</comment>
<feature type="domain" description="Helicase C-terminal" evidence="10">
    <location>
        <begin position="317"/>
        <end position="495"/>
    </location>
</feature>
<dbReference type="GO" id="GO:0030422">
    <property type="term" value="P:siRNA processing"/>
    <property type="evidence" value="ECO:0007669"/>
    <property type="project" value="TreeGrafter"/>
</dbReference>
<dbReference type="Pfam" id="PF00270">
    <property type="entry name" value="DEAD"/>
    <property type="match status" value="1"/>
</dbReference>
<protein>
    <recommendedName>
        <fullName evidence="14">P-loop containing nucleoside triphosphate hydrolase protein</fullName>
    </recommendedName>
</protein>
<dbReference type="Gene3D" id="3.40.50.300">
    <property type="entry name" value="P-loop containing nucleotide triphosphate hydrolases"/>
    <property type="match status" value="2"/>
</dbReference>
<evidence type="ECO:0000313" key="13">
    <source>
        <dbReference type="Proteomes" id="UP000311382"/>
    </source>
</evidence>
<dbReference type="PROSITE" id="PS51194">
    <property type="entry name" value="HELICASE_CTER"/>
    <property type="match status" value="1"/>
</dbReference>
<dbReference type="Pfam" id="PF00271">
    <property type="entry name" value="Helicase_C"/>
    <property type="match status" value="1"/>
</dbReference>
<evidence type="ECO:0000259" key="10">
    <source>
        <dbReference type="PROSITE" id="PS51194"/>
    </source>
</evidence>
<dbReference type="Proteomes" id="UP000311382">
    <property type="component" value="Unassembled WGS sequence"/>
</dbReference>
<dbReference type="InterPro" id="IPR001650">
    <property type="entry name" value="Helicase_C-like"/>
</dbReference>
<dbReference type="PROSITE" id="PS50142">
    <property type="entry name" value="RNASE_3_2"/>
    <property type="match status" value="2"/>
</dbReference>
<feature type="region of interest" description="Disordered" evidence="7">
    <location>
        <begin position="1373"/>
        <end position="1458"/>
    </location>
</feature>
<dbReference type="PANTHER" id="PTHR14950:SF37">
    <property type="entry name" value="ENDORIBONUCLEASE DICER"/>
    <property type="match status" value="1"/>
</dbReference>
<accession>A0A5C5G4A6</accession>
<dbReference type="SMART" id="SM00487">
    <property type="entry name" value="DEXDc"/>
    <property type="match status" value="1"/>
</dbReference>
<feature type="compositionally biased region" description="Acidic residues" evidence="7">
    <location>
        <begin position="1398"/>
        <end position="1417"/>
    </location>
</feature>
<dbReference type="Pfam" id="PF03368">
    <property type="entry name" value="Dicer_dimer"/>
    <property type="match status" value="1"/>
</dbReference>
<evidence type="ECO:0000259" key="8">
    <source>
        <dbReference type="PROSITE" id="PS50142"/>
    </source>
</evidence>
<dbReference type="Gene3D" id="3.30.160.380">
    <property type="entry name" value="Dicer dimerisation domain"/>
    <property type="match status" value="1"/>
</dbReference>
<organism evidence="12 13">
    <name type="scientific">Rhodotorula diobovata</name>
    <dbReference type="NCBI Taxonomy" id="5288"/>
    <lineage>
        <taxon>Eukaryota</taxon>
        <taxon>Fungi</taxon>
        <taxon>Dikarya</taxon>
        <taxon>Basidiomycota</taxon>
        <taxon>Pucciniomycotina</taxon>
        <taxon>Microbotryomycetes</taxon>
        <taxon>Sporidiobolales</taxon>
        <taxon>Sporidiobolaceae</taxon>
        <taxon>Rhodotorula</taxon>
    </lineage>
</organism>
<dbReference type="SMART" id="SM00490">
    <property type="entry name" value="HELICc"/>
    <property type="match status" value="1"/>
</dbReference>
<dbReference type="InterPro" id="IPR038248">
    <property type="entry name" value="Dicer_dimer_sf"/>
</dbReference>
<evidence type="ECO:0000256" key="1">
    <source>
        <dbReference type="ARBA" id="ARBA00022737"/>
    </source>
</evidence>
<dbReference type="PANTHER" id="PTHR14950">
    <property type="entry name" value="DICER-RELATED"/>
    <property type="match status" value="1"/>
</dbReference>
<keyword evidence="1" id="KW-0677">Repeat</keyword>
<dbReference type="SUPFAM" id="SSF69065">
    <property type="entry name" value="RNase III domain-like"/>
    <property type="match status" value="2"/>
</dbReference>
<dbReference type="OrthoDB" id="416741at2759"/>
<keyword evidence="13" id="KW-1185">Reference proteome</keyword>
<dbReference type="PROSITE" id="PS51327">
    <property type="entry name" value="DICER_DSRBF"/>
    <property type="match status" value="1"/>
</dbReference>
<dbReference type="GO" id="GO:0004386">
    <property type="term" value="F:helicase activity"/>
    <property type="evidence" value="ECO:0007669"/>
    <property type="project" value="UniProtKB-KW"/>
</dbReference>
<feature type="domain" description="RNase III" evidence="8">
    <location>
        <begin position="899"/>
        <end position="1041"/>
    </location>
</feature>
<comment type="caution">
    <text evidence="12">The sequence shown here is derived from an EMBL/GenBank/DDBJ whole genome shotgun (WGS) entry which is preliminary data.</text>
</comment>
<dbReference type="CDD" id="cd18034">
    <property type="entry name" value="DEXHc_dicer"/>
    <property type="match status" value="1"/>
</dbReference>
<evidence type="ECO:0000259" key="9">
    <source>
        <dbReference type="PROSITE" id="PS51192"/>
    </source>
</evidence>
<dbReference type="GO" id="GO:0005524">
    <property type="term" value="F:ATP binding"/>
    <property type="evidence" value="ECO:0007669"/>
    <property type="project" value="UniProtKB-KW"/>
</dbReference>
<keyword evidence="4" id="KW-0347">Helicase</keyword>
<dbReference type="Pfam" id="PF00636">
    <property type="entry name" value="Ribonuclease_3"/>
    <property type="match status" value="2"/>
</dbReference>
<dbReference type="InterPro" id="IPR005034">
    <property type="entry name" value="Dicer_dimerisation"/>
</dbReference>
<dbReference type="Gene3D" id="1.10.1520.10">
    <property type="entry name" value="Ribonuclease III domain"/>
    <property type="match status" value="2"/>
</dbReference>
<dbReference type="SUPFAM" id="SSF52540">
    <property type="entry name" value="P-loop containing nucleoside triphosphate hydrolases"/>
    <property type="match status" value="1"/>
</dbReference>
<evidence type="ECO:0008006" key="14">
    <source>
        <dbReference type="Google" id="ProtNLM"/>
    </source>
</evidence>
<feature type="compositionally biased region" description="Acidic residues" evidence="7">
    <location>
        <begin position="1425"/>
        <end position="1435"/>
    </location>
</feature>
<dbReference type="InterPro" id="IPR027417">
    <property type="entry name" value="P-loop_NTPase"/>
</dbReference>
<name>A0A5C5G4A6_9BASI</name>
<dbReference type="InterPro" id="IPR011545">
    <property type="entry name" value="DEAD/DEAH_box_helicase_dom"/>
</dbReference>
<evidence type="ECO:0000256" key="6">
    <source>
        <dbReference type="PROSITE-ProRule" id="PRU00657"/>
    </source>
</evidence>
<dbReference type="InterPro" id="IPR036389">
    <property type="entry name" value="RNase_III_sf"/>
</dbReference>
<keyword evidence="3" id="KW-0378">Hydrolase</keyword>
<keyword evidence="5" id="KW-0067">ATP-binding</keyword>
<evidence type="ECO:0000256" key="7">
    <source>
        <dbReference type="SAM" id="MobiDB-lite"/>
    </source>
</evidence>
<proteinExistence type="inferred from homology"/>
<feature type="domain" description="Dicer dsRNA-binding fold" evidence="11">
    <location>
        <begin position="513"/>
        <end position="606"/>
    </location>
</feature>
<evidence type="ECO:0000256" key="3">
    <source>
        <dbReference type="ARBA" id="ARBA00022801"/>
    </source>
</evidence>
<dbReference type="GO" id="GO:0003723">
    <property type="term" value="F:RNA binding"/>
    <property type="evidence" value="ECO:0007669"/>
    <property type="project" value="UniProtKB-UniRule"/>
</dbReference>
<reference evidence="12 13" key="1">
    <citation type="submission" date="2019-03" db="EMBL/GenBank/DDBJ databases">
        <title>Rhodosporidium diobovatum UCD-FST 08-225 genome sequencing, assembly, and annotation.</title>
        <authorList>
            <person name="Fakankun I.U."/>
            <person name="Fristensky B."/>
            <person name="Levin D.B."/>
        </authorList>
    </citation>
    <scope>NUCLEOTIDE SEQUENCE [LARGE SCALE GENOMIC DNA]</scope>
    <source>
        <strain evidence="12 13">UCD-FST 08-225</strain>
    </source>
</reference>
<feature type="domain" description="Helicase ATP-binding" evidence="9">
    <location>
        <begin position="17"/>
        <end position="201"/>
    </location>
</feature>
<evidence type="ECO:0000256" key="5">
    <source>
        <dbReference type="ARBA" id="ARBA00022840"/>
    </source>
</evidence>
<dbReference type="InterPro" id="IPR014001">
    <property type="entry name" value="Helicase_ATP-bd"/>
</dbReference>
<dbReference type="STRING" id="5288.A0A5C5G4A6"/>
<keyword evidence="2" id="KW-0547">Nucleotide-binding</keyword>
<dbReference type="EMBL" id="SOZI01000006">
    <property type="protein sequence ID" value="TNY23967.1"/>
    <property type="molecule type" value="Genomic_DNA"/>
</dbReference>
<evidence type="ECO:0000313" key="12">
    <source>
        <dbReference type="EMBL" id="TNY23967.1"/>
    </source>
</evidence>
<dbReference type="GO" id="GO:0004525">
    <property type="term" value="F:ribonuclease III activity"/>
    <property type="evidence" value="ECO:0007669"/>
    <property type="project" value="InterPro"/>
</dbReference>
<evidence type="ECO:0000259" key="11">
    <source>
        <dbReference type="PROSITE" id="PS51327"/>
    </source>
</evidence>
<evidence type="ECO:0000256" key="4">
    <source>
        <dbReference type="ARBA" id="ARBA00022806"/>
    </source>
</evidence>
<dbReference type="GO" id="GO:0005737">
    <property type="term" value="C:cytoplasm"/>
    <property type="evidence" value="ECO:0007669"/>
    <property type="project" value="TreeGrafter"/>
</dbReference>
<feature type="compositionally biased region" description="Basic and acidic residues" evidence="7">
    <location>
        <begin position="1380"/>
        <end position="1397"/>
    </location>
</feature>
<keyword evidence="6" id="KW-0694">RNA-binding</keyword>